<protein>
    <submittedName>
        <fullName evidence="3">Uncharacterized protein</fullName>
    </submittedName>
</protein>
<proteinExistence type="predicted"/>
<dbReference type="PANTHER" id="PTHR15503:SF45">
    <property type="entry name" value="RNA-DIRECTED DNA POLYMERASE HOMOLOG"/>
    <property type="match status" value="1"/>
</dbReference>
<dbReference type="InterPro" id="IPR043502">
    <property type="entry name" value="DNA/RNA_pol_sf"/>
</dbReference>
<accession>A0ABM4UYI3</accession>
<sequence>MRGTTQSSKATSEQSKVEGVKPKVPARVYSIEQRPVPDSVEVVEGERKLLGNLISLAIKGYNVILGMDWLVRYNAQLDCKRKVVKFHIPGEATLRLDVRGSLASSAMISGNRVRKLLSKGAQGFLAFLINTPSDKLKVEDVPVVGEYSDVFPDELVNLSPEREIEFEINLLLGTSPISKTPYRMAPAELKELNLQLQDLLERGFIRESGSP</sequence>
<dbReference type="SUPFAM" id="SSF56672">
    <property type="entry name" value="DNA/RNA polymerases"/>
    <property type="match status" value="1"/>
</dbReference>
<dbReference type="Gene3D" id="2.40.70.10">
    <property type="entry name" value="Acid Proteases"/>
    <property type="match status" value="1"/>
</dbReference>
<feature type="region of interest" description="Disordered" evidence="1">
    <location>
        <begin position="1"/>
        <end position="21"/>
    </location>
</feature>
<keyword evidence="2" id="KW-1185">Reference proteome</keyword>
<gene>
    <name evidence="3" type="primary">LOC140009900</name>
</gene>
<organism evidence="2 3">
    <name type="scientific">Coffea arabica</name>
    <name type="common">Arabian coffee</name>
    <dbReference type="NCBI Taxonomy" id="13443"/>
    <lineage>
        <taxon>Eukaryota</taxon>
        <taxon>Viridiplantae</taxon>
        <taxon>Streptophyta</taxon>
        <taxon>Embryophyta</taxon>
        <taxon>Tracheophyta</taxon>
        <taxon>Spermatophyta</taxon>
        <taxon>Magnoliopsida</taxon>
        <taxon>eudicotyledons</taxon>
        <taxon>Gunneridae</taxon>
        <taxon>Pentapetalae</taxon>
        <taxon>asterids</taxon>
        <taxon>lamiids</taxon>
        <taxon>Gentianales</taxon>
        <taxon>Rubiaceae</taxon>
        <taxon>Ixoroideae</taxon>
        <taxon>Gardenieae complex</taxon>
        <taxon>Bertiereae - Coffeeae clade</taxon>
        <taxon>Coffeeae</taxon>
        <taxon>Coffea</taxon>
    </lineage>
</organism>
<dbReference type="RefSeq" id="XP_071912337.1">
    <property type="nucleotide sequence ID" value="XM_072056236.1"/>
</dbReference>
<evidence type="ECO:0000313" key="3">
    <source>
        <dbReference type="RefSeq" id="XP_071912337.1"/>
    </source>
</evidence>
<evidence type="ECO:0000313" key="2">
    <source>
        <dbReference type="Proteomes" id="UP001652660"/>
    </source>
</evidence>
<dbReference type="GeneID" id="140009900"/>
<dbReference type="InterPro" id="IPR032567">
    <property type="entry name" value="RTL1-rel"/>
</dbReference>
<dbReference type="Gene3D" id="3.10.10.10">
    <property type="entry name" value="HIV Type 1 Reverse Transcriptase, subunit A, domain 1"/>
    <property type="match status" value="1"/>
</dbReference>
<dbReference type="Pfam" id="PF08284">
    <property type="entry name" value="RVP_2"/>
    <property type="match status" value="1"/>
</dbReference>
<name>A0ABM4UYI3_COFAR</name>
<reference evidence="3" key="1">
    <citation type="submission" date="2025-08" db="UniProtKB">
        <authorList>
            <consortium name="RefSeq"/>
        </authorList>
    </citation>
    <scope>IDENTIFICATION</scope>
    <source>
        <tissue evidence="3">Leaves</tissue>
    </source>
</reference>
<dbReference type="PANTHER" id="PTHR15503">
    <property type="entry name" value="LDOC1 RELATED"/>
    <property type="match status" value="1"/>
</dbReference>
<evidence type="ECO:0000256" key="1">
    <source>
        <dbReference type="SAM" id="MobiDB-lite"/>
    </source>
</evidence>
<dbReference type="InterPro" id="IPR021109">
    <property type="entry name" value="Peptidase_aspartic_dom_sf"/>
</dbReference>
<dbReference type="Proteomes" id="UP001652660">
    <property type="component" value="Chromosome 6e"/>
</dbReference>
<feature type="compositionally biased region" description="Polar residues" evidence="1">
    <location>
        <begin position="1"/>
        <end position="14"/>
    </location>
</feature>